<keyword evidence="8" id="KW-1185">Reference proteome</keyword>
<evidence type="ECO:0000313" key="8">
    <source>
        <dbReference type="Proteomes" id="UP001501079"/>
    </source>
</evidence>
<evidence type="ECO:0000256" key="1">
    <source>
        <dbReference type="ARBA" id="ARBA00009054"/>
    </source>
</evidence>
<dbReference type="PRINTS" id="PR00773">
    <property type="entry name" value="GRPEPROTEIN"/>
</dbReference>
<evidence type="ECO:0000256" key="6">
    <source>
        <dbReference type="SAM" id="MobiDB-lite"/>
    </source>
</evidence>
<accession>A0ABP7ZQY6</accession>
<name>A0ABP7ZQY6_9MICO</name>
<comment type="subunit">
    <text evidence="3">Homodimer.</text>
</comment>
<dbReference type="PANTHER" id="PTHR21237:SF23">
    <property type="entry name" value="GRPE PROTEIN HOMOLOG, MITOCHONDRIAL"/>
    <property type="match status" value="1"/>
</dbReference>
<sequence length="210" mass="22879">MTDENSDKHEQREEPIVRDKRRIDPETGKLRQPDAAEGGEAEASSPEGAGENGDDELFVEDILAAAEVEENDPSAEHLADLKRVTAEYANYRRRTESEREVVRERAVGDAVRVLLPVLDDLDRAQKHGDLEGDGAFPTIAAKLRGAVEKLGVKPFGEVGEVFDPQRHEAIFQQPTPGATEATVLDVVETGYTIGSTLVRVARVVVATPAD</sequence>
<dbReference type="InterPro" id="IPR009012">
    <property type="entry name" value="GrpE_head"/>
</dbReference>
<feature type="compositionally biased region" description="Low complexity" evidence="6">
    <location>
        <begin position="35"/>
        <end position="49"/>
    </location>
</feature>
<feature type="region of interest" description="Disordered" evidence="6">
    <location>
        <begin position="1"/>
        <end position="58"/>
    </location>
</feature>
<evidence type="ECO:0000256" key="5">
    <source>
        <dbReference type="RuleBase" id="RU004478"/>
    </source>
</evidence>
<evidence type="ECO:0000256" key="2">
    <source>
        <dbReference type="ARBA" id="ARBA00023186"/>
    </source>
</evidence>
<dbReference type="RefSeq" id="WP_344751528.1">
    <property type="nucleotide sequence ID" value="NZ_BAABBW010000001.1"/>
</dbReference>
<keyword evidence="2 3" id="KW-0143">Chaperone</keyword>
<dbReference type="Pfam" id="PF01025">
    <property type="entry name" value="GrpE"/>
    <property type="match status" value="1"/>
</dbReference>
<dbReference type="SUPFAM" id="SSF58014">
    <property type="entry name" value="Coiled-coil domain of nucleotide exchange factor GrpE"/>
    <property type="match status" value="1"/>
</dbReference>
<comment type="caution">
    <text evidence="7">The sequence shown here is derived from an EMBL/GenBank/DDBJ whole genome shotgun (WGS) entry which is preliminary data.</text>
</comment>
<comment type="subcellular location">
    <subcellularLocation>
        <location evidence="3">Cytoplasm</location>
    </subcellularLocation>
</comment>
<dbReference type="InterPro" id="IPR000740">
    <property type="entry name" value="GrpE"/>
</dbReference>
<dbReference type="PANTHER" id="PTHR21237">
    <property type="entry name" value="GRPE PROTEIN"/>
    <property type="match status" value="1"/>
</dbReference>
<protein>
    <recommendedName>
        <fullName evidence="3 4">Protein GrpE</fullName>
    </recommendedName>
    <alternativeName>
        <fullName evidence="3">HSP-70 cofactor</fullName>
    </alternativeName>
</protein>
<dbReference type="Gene3D" id="2.30.22.10">
    <property type="entry name" value="Head domain of nucleotide exchange factor GrpE"/>
    <property type="match status" value="1"/>
</dbReference>
<comment type="similarity">
    <text evidence="1 3 5">Belongs to the GrpE family.</text>
</comment>
<dbReference type="Gene3D" id="3.90.20.20">
    <property type="match status" value="1"/>
</dbReference>
<evidence type="ECO:0000256" key="4">
    <source>
        <dbReference type="RuleBase" id="RU000639"/>
    </source>
</evidence>
<reference evidence="8" key="1">
    <citation type="journal article" date="2019" name="Int. J. Syst. Evol. Microbiol.">
        <title>The Global Catalogue of Microorganisms (GCM) 10K type strain sequencing project: providing services to taxonomists for standard genome sequencing and annotation.</title>
        <authorList>
            <consortium name="The Broad Institute Genomics Platform"/>
            <consortium name="The Broad Institute Genome Sequencing Center for Infectious Disease"/>
            <person name="Wu L."/>
            <person name="Ma J."/>
        </authorList>
    </citation>
    <scope>NUCLEOTIDE SEQUENCE [LARGE SCALE GENOMIC DNA]</scope>
    <source>
        <strain evidence="8">JCM 17591</strain>
    </source>
</reference>
<dbReference type="CDD" id="cd00446">
    <property type="entry name" value="GrpE"/>
    <property type="match status" value="1"/>
</dbReference>
<gene>
    <name evidence="3 7" type="primary">grpE</name>
    <name evidence="7" type="ORF">GCM10022287_03310</name>
</gene>
<dbReference type="EMBL" id="BAABBW010000001">
    <property type="protein sequence ID" value="GAA4168381.1"/>
    <property type="molecule type" value="Genomic_DNA"/>
</dbReference>
<dbReference type="HAMAP" id="MF_01151">
    <property type="entry name" value="GrpE"/>
    <property type="match status" value="1"/>
</dbReference>
<keyword evidence="3 4" id="KW-0346">Stress response</keyword>
<dbReference type="InterPro" id="IPR013805">
    <property type="entry name" value="GrpE_CC"/>
</dbReference>
<feature type="compositionally biased region" description="Basic and acidic residues" evidence="6">
    <location>
        <begin position="1"/>
        <end position="34"/>
    </location>
</feature>
<proteinExistence type="inferred from homology"/>
<organism evidence="7 8">
    <name type="scientific">Gryllotalpicola koreensis</name>
    <dbReference type="NCBI Taxonomy" id="993086"/>
    <lineage>
        <taxon>Bacteria</taxon>
        <taxon>Bacillati</taxon>
        <taxon>Actinomycetota</taxon>
        <taxon>Actinomycetes</taxon>
        <taxon>Micrococcales</taxon>
        <taxon>Microbacteriaceae</taxon>
        <taxon>Gryllotalpicola</taxon>
    </lineage>
</organism>
<dbReference type="Proteomes" id="UP001501079">
    <property type="component" value="Unassembled WGS sequence"/>
</dbReference>
<comment type="function">
    <text evidence="3 4">Participates actively in the response to hyperosmotic and heat shock by preventing the aggregation of stress-denatured proteins, in association with DnaK and GrpE. It is the nucleotide exchange factor for DnaK and may function as a thermosensor. Unfolded proteins bind initially to DnaJ; upon interaction with the DnaJ-bound protein, DnaK hydrolyzes its bound ATP, resulting in the formation of a stable complex. GrpE releases ADP from DnaK; ATP binding to DnaK triggers the release of the substrate protein, thus completing the reaction cycle. Several rounds of ATP-dependent interactions between DnaJ, DnaK and GrpE are required for fully efficient folding.</text>
</comment>
<evidence type="ECO:0000256" key="3">
    <source>
        <dbReference type="HAMAP-Rule" id="MF_01151"/>
    </source>
</evidence>
<dbReference type="SUPFAM" id="SSF51064">
    <property type="entry name" value="Head domain of nucleotide exchange factor GrpE"/>
    <property type="match status" value="1"/>
</dbReference>
<dbReference type="PROSITE" id="PS01071">
    <property type="entry name" value="GRPE"/>
    <property type="match status" value="1"/>
</dbReference>
<evidence type="ECO:0000313" key="7">
    <source>
        <dbReference type="EMBL" id="GAA4168381.1"/>
    </source>
</evidence>
<keyword evidence="3" id="KW-0963">Cytoplasm</keyword>